<evidence type="ECO:0000256" key="3">
    <source>
        <dbReference type="ARBA" id="ARBA00022676"/>
    </source>
</evidence>
<dbReference type="Gene3D" id="3.60.20.10">
    <property type="entry name" value="Glutamine Phosphoribosylpyrophosphate, subunit 1, domain 1"/>
    <property type="match status" value="1"/>
</dbReference>
<keyword evidence="3 7" id="KW-0328">Glycosyltransferase</keyword>
<organism evidence="12 13">
    <name type="scientific">SAR86 cluster bacterium</name>
    <dbReference type="NCBI Taxonomy" id="2030880"/>
    <lineage>
        <taxon>Bacteria</taxon>
        <taxon>Pseudomonadati</taxon>
        <taxon>Pseudomonadota</taxon>
        <taxon>Gammaproteobacteria</taxon>
        <taxon>SAR86 cluster</taxon>
    </lineage>
</organism>
<keyword evidence="7 10" id="KW-0460">Magnesium</keyword>
<name>A0A520MVX3_9GAMM</name>
<feature type="active site" description="Nucleophile" evidence="7 9">
    <location>
        <position position="2"/>
    </location>
</feature>
<dbReference type="UniPathway" id="UPA00074">
    <property type="reaction ID" value="UER00124"/>
</dbReference>
<comment type="caution">
    <text evidence="12">The sequence shown here is derived from an EMBL/GenBank/DDBJ whole genome shotgun (WGS) entry which is preliminary data.</text>
</comment>
<keyword evidence="5 7" id="KW-0658">Purine biosynthesis</keyword>
<dbReference type="SUPFAM" id="SSF53271">
    <property type="entry name" value="PRTase-like"/>
    <property type="match status" value="1"/>
</dbReference>
<gene>
    <name evidence="7" type="primary">purF</name>
    <name evidence="12" type="ORF">EVA95_03660</name>
</gene>
<dbReference type="InterPro" id="IPR000836">
    <property type="entry name" value="PRTase_dom"/>
</dbReference>
<dbReference type="SUPFAM" id="SSF56235">
    <property type="entry name" value="N-terminal nucleophile aminohydrolases (Ntn hydrolases)"/>
    <property type="match status" value="1"/>
</dbReference>
<evidence type="ECO:0000256" key="4">
    <source>
        <dbReference type="ARBA" id="ARBA00022679"/>
    </source>
</evidence>
<dbReference type="GO" id="GO:0000287">
    <property type="term" value="F:magnesium ion binding"/>
    <property type="evidence" value="ECO:0007669"/>
    <property type="project" value="UniProtKB-UniRule"/>
</dbReference>
<evidence type="ECO:0000256" key="9">
    <source>
        <dbReference type="PIRSR" id="PIRSR000485-1"/>
    </source>
</evidence>
<keyword evidence="7 10" id="KW-0479">Metal-binding</keyword>
<dbReference type="Pfam" id="PF13522">
    <property type="entry name" value="GATase_6"/>
    <property type="match status" value="1"/>
</dbReference>
<dbReference type="GO" id="GO:0006189">
    <property type="term" value="P:'de novo' IMP biosynthetic process"/>
    <property type="evidence" value="ECO:0007669"/>
    <property type="project" value="UniProtKB-UniRule"/>
</dbReference>
<evidence type="ECO:0000259" key="11">
    <source>
        <dbReference type="PROSITE" id="PS51278"/>
    </source>
</evidence>
<dbReference type="Gene3D" id="3.40.50.2020">
    <property type="match status" value="1"/>
</dbReference>
<dbReference type="InterPro" id="IPR029055">
    <property type="entry name" value="Ntn_hydrolases_N"/>
</dbReference>
<dbReference type="InterPro" id="IPR017932">
    <property type="entry name" value="GATase_2_dom"/>
</dbReference>
<comment type="pathway">
    <text evidence="1 7 8">Purine metabolism; IMP biosynthesis via de novo pathway; N(1)-(5-phospho-D-ribosyl)glycinamide from 5-phospho-alpha-D-ribose 1-diphosphate: step 1/2.</text>
</comment>
<proteinExistence type="inferred from homology"/>
<dbReference type="PANTHER" id="PTHR11907">
    <property type="entry name" value="AMIDOPHOSPHORIBOSYLTRANSFERASE"/>
    <property type="match status" value="1"/>
</dbReference>
<dbReference type="NCBIfam" id="TIGR01134">
    <property type="entry name" value="purF"/>
    <property type="match status" value="1"/>
</dbReference>
<sequence length="496" mass="55765">MCGIVGISAETNVAADIYDSLLMLQHRGQDAAGISVCNNDDKLSTRKSMGYVRDVFVQRHMDKLVGNYGIGHVRYPTAGGAGKEFAQPYYVNSPYGISLAHNGNLTNSKQLASELFHAEMRHLKTDSDSEVLLNIFAHELGKQREIYPTADNIFKAVEKTHIRCDGAYAVLAIITGYGLLAFRDNNGIRPLSIGIRKGKTRDEYVISSEDALFSSLGYKKLRDVDPGEAVFIDKKGQFFSQQCSEEPKKRPCIFEYVYFSRPDSKIDEISVYKARMRMGTKLAAQIKNINPDHDIDVVIPIPDSSVTAAHQLAVDLNVPYREGFVKNRYIGRTFIMPYQEERKKSVRRKLNILDLEFDGKNVLLVDDSIVRGTTSKKIIEMAREAGAKKVYFASAAPAIKYQNLYGIDMPATSELIASNKSDEDVASEINADWLIYQKLEDLIDSVNEGNPEIQEFETSIFTGKYITPLVENYLEELENTRKDELKMQREKSKAKG</sequence>
<feature type="domain" description="Glutamine amidotransferase type-2" evidence="11">
    <location>
        <begin position="2"/>
        <end position="235"/>
    </location>
</feature>
<evidence type="ECO:0000256" key="2">
    <source>
        <dbReference type="ARBA" id="ARBA00010138"/>
    </source>
</evidence>
<dbReference type="CDD" id="cd00715">
    <property type="entry name" value="GPATase_N"/>
    <property type="match status" value="1"/>
</dbReference>
<accession>A0A520MVX3</accession>
<evidence type="ECO:0000256" key="7">
    <source>
        <dbReference type="HAMAP-Rule" id="MF_01931"/>
    </source>
</evidence>
<evidence type="ECO:0000313" key="13">
    <source>
        <dbReference type="Proteomes" id="UP000319384"/>
    </source>
</evidence>
<evidence type="ECO:0000313" key="12">
    <source>
        <dbReference type="EMBL" id="RZO25329.1"/>
    </source>
</evidence>
<evidence type="ECO:0000256" key="1">
    <source>
        <dbReference type="ARBA" id="ARBA00005209"/>
    </source>
</evidence>
<comment type="similarity">
    <text evidence="2 7 8">In the C-terminal section; belongs to the purine/pyrimidine phosphoribosyltransferase family.</text>
</comment>
<comment type="catalytic activity">
    <reaction evidence="7 8">
        <text>5-phospho-beta-D-ribosylamine + L-glutamate + diphosphate = 5-phospho-alpha-D-ribose 1-diphosphate + L-glutamine + H2O</text>
        <dbReference type="Rhea" id="RHEA:14905"/>
        <dbReference type="ChEBI" id="CHEBI:15377"/>
        <dbReference type="ChEBI" id="CHEBI:29985"/>
        <dbReference type="ChEBI" id="CHEBI:33019"/>
        <dbReference type="ChEBI" id="CHEBI:58017"/>
        <dbReference type="ChEBI" id="CHEBI:58359"/>
        <dbReference type="ChEBI" id="CHEBI:58681"/>
        <dbReference type="EC" id="2.4.2.14"/>
    </reaction>
</comment>
<dbReference type="InterPro" id="IPR005854">
    <property type="entry name" value="PurF"/>
</dbReference>
<dbReference type="Pfam" id="PF00156">
    <property type="entry name" value="Pribosyltran"/>
    <property type="match status" value="1"/>
</dbReference>
<dbReference type="GO" id="GO:0004044">
    <property type="term" value="F:amidophosphoribosyltransferase activity"/>
    <property type="evidence" value="ECO:0007669"/>
    <property type="project" value="UniProtKB-UniRule"/>
</dbReference>
<dbReference type="PROSITE" id="PS51278">
    <property type="entry name" value="GATASE_TYPE_2"/>
    <property type="match status" value="1"/>
</dbReference>
<keyword evidence="6 7" id="KW-0315">Glutamine amidotransferase</keyword>
<dbReference type="HAMAP" id="MF_01931">
    <property type="entry name" value="PurF"/>
    <property type="match status" value="1"/>
</dbReference>
<dbReference type="GO" id="GO:0009113">
    <property type="term" value="P:purine nucleobase biosynthetic process"/>
    <property type="evidence" value="ECO:0007669"/>
    <property type="project" value="UniProtKB-UniRule"/>
</dbReference>
<dbReference type="EMBL" id="SHBH01000039">
    <property type="protein sequence ID" value="RZO25329.1"/>
    <property type="molecule type" value="Genomic_DNA"/>
</dbReference>
<reference evidence="12 13" key="1">
    <citation type="submission" date="2019-02" db="EMBL/GenBank/DDBJ databases">
        <title>Prokaryotic population dynamics and viral predation in marine succession experiment using metagenomics: the confinement effect.</title>
        <authorList>
            <person name="Haro-Moreno J.M."/>
            <person name="Rodriguez-Valera F."/>
            <person name="Lopez-Perez M."/>
        </authorList>
    </citation>
    <scope>NUCLEOTIDE SEQUENCE [LARGE SCALE GENOMIC DNA]</scope>
    <source>
        <strain evidence="12">MED-G162</strain>
    </source>
</reference>
<feature type="binding site" evidence="7 10">
    <location>
        <position position="366"/>
    </location>
    <ligand>
        <name>Mg(2+)</name>
        <dbReference type="ChEBI" id="CHEBI:18420"/>
    </ligand>
</feature>
<feature type="binding site" evidence="7 10">
    <location>
        <position position="304"/>
    </location>
    <ligand>
        <name>Mg(2+)</name>
        <dbReference type="ChEBI" id="CHEBI:18420"/>
    </ligand>
</feature>
<comment type="cofactor">
    <cofactor evidence="7 10">
        <name>Mg(2+)</name>
        <dbReference type="ChEBI" id="CHEBI:18420"/>
    </cofactor>
    <text evidence="7 10">Binds 1 Mg(2+) ion per subunit.</text>
</comment>
<comment type="function">
    <text evidence="7">Catalyzes the formation of phosphoribosylamine from phosphoribosylpyrophosphate (PRPP) and glutamine.</text>
</comment>
<dbReference type="EC" id="2.4.2.14" evidence="7"/>
<evidence type="ECO:0000256" key="10">
    <source>
        <dbReference type="PIRSR" id="PIRSR000485-2"/>
    </source>
</evidence>
<evidence type="ECO:0000256" key="5">
    <source>
        <dbReference type="ARBA" id="ARBA00022755"/>
    </source>
</evidence>
<feature type="binding site" evidence="7 10">
    <location>
        <position position="367"/>
    </location>
    <ligand>
        <name>Mg(2+)</name>
        <dbReference type="ChEBI" id="CHEBI:18420"/>
    </ligand>
</feature>
<comment type="caution">
    <text evidence="7">Lacks conserved residue(s) required for the propagation of feature annotation.</text>
</comment>
<dbReference type="AlphaFoldDB" id="A0A520MVX3"/>
<dbReference type="CDD" id="cd06223">
    <property type="entry name" value="PRTases_typeI"/>
    <property type="match status" value="1"/>
</dbReference>
<keyword evidence="4 7" id="KW-0808">Transferase</keyword>
<evidence type="ECO:0000256" key="8">
    <source>
        <dbReference type="PIRNR" id="PIRNR000485"/>
    </source>
</evidence>
<dbReference type="InterPro" id="IPR035584">
    <property type="entry name" value="PurF_N"/>
</dbReference>
<dbReference type="Proteomes" id="UP000319384">
    <property type="component" value="Unassembled WGS sequence"/>
</dbReference>
<evidence type="ECO:0000256" key="6">
    <source>
        <dbReference type="ARBA" id="ARBA00022962"/>
    </source>
</evidence>
<dbReference type="InterPro" id="IPR029057">
    <property type="entry name" value="PRTase-like"/>
</dbReference>
<protein>
    <recommendedName>
        <fullName evidence="7">Amidophosphoribosyltransferase</fullName>
        <shortName evidence="7">ATase</shortName>
        <ecNumber evidence="7">2.4.2.14</ecNumber>
    </recommendedName>
    <alternativeName>
        <fullName evidence="7">Glutamine phosphoribosylpyrophosphate amidotransferase</fullName>
        <shortName evidence="7">GPATase</shortName>
    </alternativeName>
</protein>
<dbReference type="PIRSF" id="PIRSF000485">
    <property type="entry name" value="Amd_phspho_trans"/>
    <property type="match status" value="1"/>
</dbReference>